<sequence length="330" mass="38474">MGFIFVHTLLRFLRSKVRDVMQLIIISILIYIVYQQRQSYDRRIGNERIKNEEHTFEHTTVVETRSEIASKSTRKSSNHFLIISNGRAGTHFMMNLLNNHPDVKMYDELLQTKMLLKPKGIMGNKTAILKYLSEELCKLKTFCEQNKKIGFILLNWQISNLAPFLSLNDILKHIGNPKVIVQYRLNTLLSYSSLQIIKENGVINANISNKNVSVEINWHKFENYVIRKRTEWGDTLKCISNRTKTYVSYEELVAEQNLCISRIFKYIGVAEYHGKFGTRITKLNPTSLEERISNYAEIKQYIKEAPKKLLQLNLATEKDVTTLYDDAEIN</sequence>
<dbReference type="AlphaFoldDB" id="A0A8J1UDW8"/>
<comment type="caution">
    <text evidence="1">The sequence shown here is derived from an EMBL/GenBank/DDBJ whole genome shotgun (WGS) entry which is preliminary data.</text>
</comment>
<keyword evidence="2" id="KW-1185">Reference proteome</keyword>
<name>A0A8J1UDW8_OWEFU</name>
<protein>
    <submittedName>
        <fullName evidence="1">Uncharacterized protein</fullName>
    </submittedName>
</protein>
<organism evidence="1 2">
    <name type="scientific">Owenia fusiformis</name>
    <name type="common">Polychaete worm</name>
    <dbReference type="NCBI Taxonomy" id="6347"/>
    <lineage>
        <taxon>Eukaryota</taxon>
        <taxon>Metazoa</taxon>
        <taxon>Spiralia</taxon>
        <taxon>Lophotrochozoa</taxon>
        <taxon>Annelida</taxon>
        <taxon>Polychaeta</taxon>
        <taxon>Sedentaria</taxon>
        <taxon>Canalipalpata</taxon>
        <taxon>Sabellida</taxon>
        <taxon>Oweniida</taxon>
        <taxon>Oweniidae</taxon>
        <taxon>Owenia</taxon>
    </lineage>
</organism>
<dbReference type="EMBL" id="CAIIXF020000006">
    <property type="protein sequence ID" value="CAH1785283.1"/>
    <property type="molecule type" value="Genomic_DNA"/>
</dbReference>
<dbReference type="Proteomes" id="UP000749559">
    <property type="component" value="Unassembled WGS sequence"/>
</dbReference>
<dbReference type="SUPFAM" id="SSF52540">
    <property type="entry name" value="P-loop containing nucleoside triphosphate hydrolases"/>
    <property type="match status" value="1"/>
</dbReference>
<proteinExistence type="predicted"/>
<dbReference type="Gene3D" id="3.40.50.300">
    <property type="entry name" value="P-loop containing nucleotide triphosphate hydrolases"/>
    <property type="match status" value="1"/>
</dbReference>
<evidence type="ECO:0000313" key="1">
    <source>
        <dbReference type="EMBL" id="CAH1785283.1"/>
    </source>
</evidence>
<evidence type="ECO:0000313" key="2">
    <source>
        <dbReference type="Proteomes" id="UP000749559"/>
    </source>
</evidence>
<gene>
    <name evidence="1" type="ORF">OFUS_LOCUS11360</name>
</gene>
<dbReference type="InterPro" id="IPR027417">
    <property type="entry name" value="P-loop_NTPase"/>
</dbReference>
<dbReference type="OrthoDB" id="10238407at2759"/>
<reference evidence="1" key="1">
    <citation type="submission" date="2022-03" db="EMBL/GenBank/DDBJ databases">
        <authorList>
            <person name="Martin C."/>
        </authorList>
    </citation>
    <scope>NUCLEOTIDE SEQUENCE</scope>
</reference>
<accession>A0A8J1UDW8</accession>